<evidence type="ECO:0000313" key="1">
    <source>
        <dbReference type="EMBL" id="KAK2151625.1"/>
    </source>
</evidence>
<organism evidence="1 2">
    <name type="scientific">Paralvinella palmiformis</name>
    <dbReference type="NCBI Taxonomy" id="53620"/>
    <lineage>
        <taxon>Eukaryota</taxon>
        <taxon>Metazoa</taxon>
        <taxon>Spiralia</taxon>
        <taxon>Lophotrochozoa</taxon>
        <taxon>Annelida</taxon>
        <taxon>Polychaeta</taxon>
        <taxon>Sedentaria</taxon>
        <taxon>Canalipalpata</taxon>
        <taxon>Terebellida</taxon>
        <taxon>Terebelliformia</taxon>
        <taxon>Alvinellidae</taxon>
        <taxon>Paralvinella</taxon>
    </lineage>
</organism>
<dbReference type="AlphaFoldDB" id="A0AAD9JFT5"/>
<accession>A0AAD9JFT5</accession>
<dbReference type="EMBL" id="JAODUP010000356">
    <property type="protein sequence ID" value="KAK2151625.1"/>
    <property type="molecule type" value="Genomic_DNA"/>
</dbReference>
<comment type="caution">
    <text evidence="1">The sequence shown here is derived from an EMBL/GenBank/DDBJ whole genome shotgun (WGS) entry which is preliminary data.</text>
</comment>
<proteinExistence type="predicted"/>
<name>A0AAD9JFT5_9ANNE</name>
<reference evidence="1" key="1">
    <citation type="journal article" date="2023" name="Mol. Biol. Evol.">
        <title>Third-Generation Sequencing Reveals the Adaptive Role of the Epigenome in Three Deep-Sea Polychaetes.</title>
        <authorList>
            <person name="Perez M."/>
            <person name="Aroh O."/>
            <person name="Sun Y."/>
            <person name="Lan Y."/>
            <person name="Juniper S.K."/>
            <person name="Young C.R."/>
            <person name="Angers B."/>
            <person name="Qian P.Y."/>
        </authorList>
    </citation>
    <scope>NUCLEOTIDE SEQUENCE</scope>
    <source>
        <strain evidence="1">P08H-3</strain>
    </source>
</reference>
<evidence type="ECO:0000313" key="2">
    <source>
        <dbReference type="Proteomes" id="UP001208570"/>
    </source>
</evidence>
<keyword evidence="2" id="KW-1185">Reference proteome</keyword>
<protein>
    <submittedName>
        <fullName evidence="1">Uncharacterized protein</fullName>
    </submittedName>
</protein>
<sequence>MDEVIEESVRFTAACYGSHERTNMSAARYDIWTSKMASKRLTTAPQLKTLPSTKDAFGEHVHRAHIQVAIWRSALQQDPPNLNPHHFGWSLDEASQSLESVPPPADLLLYPQTYYS</sequence>
<gene>
    <name evidence="1" type="ORF">LSH36_356g01040</name>
</gene>
<dbReference type="Proteomes" id="UP001208570">
    <property type="component" value="Unassembled WGS sequence"/>
</dbReference>